<dbReference type="Pfam" id="PF03995">
    <property type="entry name" value="Inhibitor_I36"/>
    <property type="match status" value="1"/>
</dbReference>
<dbReference type="AlphaFoldDB" id="A0A2Z4J9V7"/>
<accession>A0A2Z4J9V7</accession>
<reference evidence="1 2" key="1">
    <citation type="journal article" date="2019" name="Int. J. Syst. Evol. Microbiol.">
        <title>Streptomyces cadmiisoli sp. nov., a novel actinomycete isolated from cadmium-contaminated soil.</title>
        <authorList>
            <person name="Li K."/>
            <person name="Tang X."/>
            <person name="Zhao J."/>
            <person name="Guo Y."/>
            <person name="Tang Y."/>
            <person name="Gao J."/>
        </authorList>
    </citation>
    <scope>NUCLEOTIDE SEQUENCE [LARGE SCALE GENOMIC DNA]</scope>
    <source>
        <strain evidence="1 2">ZFG47</strain>
    </source>
</reference>
<name>A0A2Z4J9V7_9ACTN</name>
<dbReference type="EMBL" id="CP030073">
    <property type="protein sequence ID" value="AWW41964.1"/>
    <property type="molecule type" value="Genomic_DNA"/>
</dbReference>
<evidence type="ECO:0000313" key="1">
    <source>
        <dbReference type="EMBL" id="AWW41964.1"/>
    </source>
</evidence>
<protein>
    <recommendedName>
        <fullName evidence="3">Peptidase M23</fullName>
    </recommendedName>
</protein>
<keyword evidence="2" id="KW-1185">Reference proteome</keyword>
<evidence type="ECO:0000313" key="2">
    <source>
        <dbReference type="Proteomes" id="UP000249616"/>
    </source>
</evidence>
<evidence type="ECO:0008006" key="3">
    <source>
        <dbReference type="Google" id="ProtNLM"/>
    </source>
</evidence>
<sequence length="148" mass="15531">MECVSIERVSVHLRKITSIGATILIAGGIAVGTAAPANAATACPSSGVACLWYNSDYEGGIYVQGASLSDYAGYYFSTSTAPNGSNGSGQEVKNNAASVTNRSTFYRFRVYYNSGWDGSYAYQTIGISSRANLNATMKNENASGAFVD</sequence>
<dbReference type="KEGG" id="scad:DN051_39535"/>
<proteinExistence type="predicted"/>
<dbReference type="Proteomes" id="UP000249616">
    <property type="component" value="Chromosome"/>
</dbReference>
<gene>
    <name evidence="1" type="ORF">DN051_39535</name>
</gene>
<organism evidence="1 2">
    <name type="scientific">Streptomyces cadmiisoli</name>
    <dbReference type="NCBI Taxonomy" id="2184053"/>
    <lineage>
        <taxon>Bacteria</taxon>
        <taxon>Bacillati</taxon>
        <taxon>Actinomycetota</taxon>
        <taxon>Actinomycetes</taxon>
        <taxon>Kitasatosporales</taxon>
        <taxon>Streptomycetaceae</taxon>
        <taxon>Streptomyces</taxon>
        <taxon>Streptomyces aurantiacus group</taxon>
    </lineage>
</organism>